<sequence>MLLGEEADTKERGRAQLAAHSRLLPKYTLLSGGQAAAMLLCEMLKRPCGQLRRPKSGAKGLILSDSQGVNRVKCEVKCYG</sequence>
<dbReference type="Proteomes" id="UP000019335">
    <property type="component" value="Chromosome 13"/>
</dbReference>
<reference evidence="1 2" key="1">
    <citation type="journal article" date="2014" name="Mol. Plant">
        <title>Chromosome Scale Genome Assembly and Transcriptome Profiling of Nannochloropsis gaditana in Nitrogen Depletion.</title>
        <authorList>
            <person name="Corteggiani Carpinelli E."/>
            <person name="Telatin A."/>
            <person name="Vitulo N."/>
            <person name="Forcato C."/>
            <person name="D'Angelo M."/>
            <person name="Schiavon R."/>
            <person name="Vezzi A."/>
            <person name="Giacometti G.M."/>
            <person name="Morosinotto T."/>
            <person name="Valle G."/>
        </authorList>
    </citation>
    <scope>NUCLEOTIDE SEQUENCE [LARGE SCALE GENOMIC DNA]</scope>
    <source>
        <strain evidence="1 2">B-31</strain>
    </source>
</reference>
<gene>
    <name evidence="1" type="ORF">Naga_100117g3</name>
</gene>
<dbReference type="EMBL" id="AZIL01001177">
    <property type="protein sequence ID" value="EWM24626.1"/>
    <property type="molecule type" value="Genomic_DNA"/>
</dbReference>
<evidence type="ECO:0000313" key="1">
    <source>
        <dbReference type="EMBL" id="EWM24626.1"/>
    </source>
</evidence>
<organism evidence="1 2">
    <name type="scientific">Nannochloropsis gaditana</name>
    <dbReference type="NCBI Taxonomy" id="72520"/>
    <lineage>
        <taxon>Eukaryota</taxon>
        <taxon>Sar</taxon>
        <taxon>Stramenopiles</taxon>
        <taxon>Ochrophyta</taxon>
        <taxon>Eustigmatophyceae</taxon>
        <taxon>Eustigmatales</taxon>
        <taxon>Monodopsidaceae</taxon>
        <taxon>Nannochloropsis</taxon>
    </lineage>
</organism>
<accession>W7TVJ4</accession>
<name>W7TVJ4_9STRA</name>
<dbReference type="AlphaFoldDB" id="W7TVJ4"/>
<proteinExistence type="predicted"/>
<evidence type="ECO:0000313" key="2">
    <source>
        <dbReference type="Proteomes" id="UP000019335"/>
    </source>
</evidence>
<protein>
    <submittedName>
        <fullName evidence="1">Uncharacterized protein</fullName>
    </submittedName>
</protein>
<comment type="caution">
    <text evidence="1">The sequence shown here is derived from an EMBL/GenBank/DDBJ whole genome shotgun (WGS) entry which is preliminary data.</text>
</comment>
<keyword evidence="2" id="KW-1185">Reference proteome</keyword>